<keyword evidence="5 7" id="KW-1133">Transmembrane helix</keyword>
<feature type="transmembrane region" description="Helical" evidence="7">
    <location>
        <begin position="156"/>
        <end position="174"/>
    </location>
</feature>
<keyword evidence="3" id="KW-1003">Cell membrane</keyword>
<dbReference type="RefSeq" id="WP_083896108.1">
    <property type="nucleotide sequence ID" value="NZ_JBIAQY010000003.1"/>
</dbReference>
<keyword evidence="4 7" id="KW-0812">Transmembrane</keyword>
<reference evidence="9 10" key="1">
    <citation type="submission" date="2024-10" db="EMBL/GenBank/DDBJ databases">
        <title>The Natural Products Discovery Center: Release of the First 8490 Sequenced Strains for Exploring Actinobacteria Biosynthetic Diversity.</title>
        <authorList>
            <person name="Kalkreuter E."/>
            <person name="Kautsar S.A."/>
            <person name="Yang D."/>
            <person name="Bader C.D."/>
            <person name="Teijaro C.N."/>
            <person name="Fluegel L."/>
            <person name="Davis C.M."/>
            <person name="Simpson J.R."/>
            <person name="Lauterbach L."/>
            <person name="Steele A.D."/>
            <person name="Gui C."/>
            <person name="Meng S."/>
            <person name="Li G."/>
            <person name="Viehrig K."/>
            <person name="Ye F."/>
            <person name="Su P."/>
            <person name="Kiefer A.F."/>
            <person name="Nichols A."/>
            <person name="Cepeda A.J."/>
            <person name="Yan W."/>
            <person name="Fan B."/>
            <person name="Jiang Y."/>
            <person name="Adhikari A."/>
            <person name="Zheng C.-J."/>
            <person name="Schuster L."/>
            <person name="Cowan T.M."/>
            <person name="Smanski M.J."/>
            <person name="Chevrette M.G."/>
            <person name="De Carvalho L.P.S."/>
            <person name="Shen B."/>
        </authorList>
    </citation>
    <scope>NUCLEOTIDE SEQUENCE [LARGE SCALE GENOMIC DNA]</scope>
    <source>
        <strain evidence="9 10">NPDC002593</strain>
    </source>
</reference>
<proteinExistence type="inferred from homology"/>
<dbReference type="PANTHER" id="PTHR43744:SF12">
    <property type="entry name" value="ABC TRANSPORTER PERMEASE PROTEIN MG189-RELATED"/>
    <property type="match status" value="1"/>
</dbReference>
<evidence type="ECO:0000313" key="9">
    <source>
        <dbReference type="EMBL" id="MFF3568422.1"/>
    </source>
</evidence>
<evidence type="ECO:0000256" key="5">
    <source>
        <dbReference type="ARBA" id="ARBA00022989"/>
    </source>
</evidence>
<dbReference type="PROSITE" id="PS50928">
    <property type="entry name" value="ABC_TM1"/>
    <property type="match status" value="1"/>
</dbReference>
<name>A0ABW6RWM1_9NOCA</name>
<dbReference type="InterPro" id="IPR000515">
    <property type="entry name" value="MetI-like"/>
</dbReference>
<organism evidence="9 10">
    <name type="scientific">Nocardia jiangxiensis</name>
    <dbReference type="NCBI Taxonomy" id="282685"/>
    <lineage>
        <taxon>Bacteria</taxon>
        <taxon>Bacillati</taxon>
        <taxon>Actinomycetota</taxon>
        <taxon>Actinomycetes</taxon>
        <taxon>Mycobacteriales</taxon>
        <taxon>Nocardiaceae</taxon>
        <taxon>Nocardia</taxon>
    </lineage>
</organism>
<comment type="caution">
    <text evidence="9">The sequence shown here is derived from an EMBL/GenBank/DDBJ whole genome shotgun (WGS) entry which is preliminary data.</text>
</comment>
<feature type="transmembrane region" description="Helical" evidence="7">
    <location>
        <begin position="87"/>
        <end position="111"/>
    </location>
</feature>
<feature type="domain" description="ABC transmembrane type-1" evidence="8">
    <location>
        <begin position="88"/>
        <end position="278"/>
    </location>
</feature>
<evidence type="ECO:0000256" key="4">
    <source>
        <dbReference type="ARBA" id="ARBA00022692"/>
    </source>
</evidence>
<feature type="transmembrane region" description="Helical" evidence="7">
    <location>
        <begin position="123"/>
        <end position="144"/>
    </location>
</feature>
<dbReference type="Proteomes" id="UP001601992">
    <property type="component" value="Unassembled WGS sequence"/>
</dbReference>
<evidence type="ECO:0000259" key="8">
    <source>
        <dbReference type="PROSITE" id="PS50928"/>
    </source>
</evidence>
<keyword evidence="6 7" id="KW-0472">Membrane</keyword>
<evidence type="ECO:0000256" key="7">
    <source>
        <dbReference type="RuleBase" id="RU363032"/>
    </source>
</evidence>
<dbReference type="CDD" id="cd06261">
    <property type="entry name" value="TM_PBP2"/>
    <property type="match status" value="1"/>
</dbReference>
<evidence type="ECO:0000256" key="3">
    <source>
        <dbReference type="ARBA" id="ARBA00022475"/>
    </source>
</evidence>
<accession>A0ABW6RWM1</accession>
<comment type="subcellular location">
    <subcellularLocation>
        <location evidence="1 7">Cell membrane</location>
        <topology evidence="1 7">Multi-pass membrane protein</topology>
    </subcellularLocation>
</comment>
<evidence type="ECO:0000256" key="6">
    <source>
        <dbReference type="ARBA" id="ARBA00023136"/>
    </source>
</evidence>
<keyword evidence="2 7" id="KW-0813">Transport</keyword>
<protein>
    <submittedName>
        <fullName evidence="9">Carbohydrate ABC transporter permease</fullName>
    </submittedName>
</protein>
<dbReference type="EMBL" id="JBIAQY010000003">
    <property type="protein sequence ID" value="MFF3568422.1"/>
    <property type="molecule type" value="Genomic_DNA"/>
</dbReference>
<evidence type="ECO:0000256" key="1">
    <source>
        <dbReference type="ARBA" id="ARBA00004651"/>
    </source>
</evidence>
<feature type="transmembrane region" description="Helical" evidence="7">
    <location>
        <begin position="28"/>
        <end position="50"/>
    </location>
</feature>
<evidence type="ECO:0000313" key="10">
    <source>
        <dbReference type="Proteomes" id="UP001601992"/>
    </source>
</evidence>
<dbReference type="SUPFAM" id="SSF161098">
    <property type="entry name" value="MetI-like"/>
    <property type="match status" value="1"/>
</dbReference>
<dbReference type="Gene3D" id="1.10.3720.10">
    <property type="entry name" value="MetI-like"/>
    <property type="match status" value="1"/>
</dbReference>
<dbReference type="Pfam" id="PF00528">
    <property type="entry name" value="BPD_transp_1"/>
    <property type="match status" value="1"/>
</dbReference>
<gene>
    <name evidence="9" type="ORF">ACFYXQ_11685</name>
</gene>
<dbReference type="PANTHER" id="PTHR43744">
    <property type="entry name" value="ABC TRANSPORTER PERMEASE PROTEIN MG189-RELATED-RELATED"/>
    <property type="match status" value="1"/>
</dbReference>
<comment type="similarity">
    <text evidence="7">Belongs to the binding-protein-dependent transport system permease family.</text>
</comment>
<evidence type="ECO:0000256" key="2">
    <source>
        <dbReference type="ARBA" id="ARBA00022448"/>
    </source>
</evidence>
<feature type="transmembrane region" description="Helical" evidence="7">
    <location>
        <begin position="257"/>
        <end position="278"/>
    </location>
</feature>
<keyword evidence="10" id="KW-1185">Reference proteome</keyword>
<dbReference type="InterPro" id="IPR035906">
    <property type="entry name" value="MetI-like_sf"/>
</dbReference>
<sequence length="292" mass="31711">MSTESIGTSADTRSFAKPPKFRARLRGVAVYLLLFAGALLTVAPLVLSALTAVKTPEQFATGSPLALPNPVTGANFTTVLSGGLGRAVLVTALMTAFITGAQLITSILAAYAFARTAFPGRDILFWIYLGTMMVPSMVTLIPLYLMFAKLGRLNTFWALILPFVFASPYAIFLLRQYFRSIPEELLGAARLDGANTLDILVHVMVPMSRPILATLTLITVVTQWNSFMWPLVASSGDTWQVLTVSTATLQTRYNAQWTLVMAATTLAIVPLVLLFVAFQRQVLRSITTTGLK</sequence>